<evidence type="ECO:0000259" key="7">
    <source>
        <dbReference type="Pfam" id="PF02797"/>
    </source>
</evidence>
<organism evidence="8 9">
    <name type="scientific">Heliophilum fasciatum</name>
    <dbReference type="NCBI Taxonomy" id="35700"/>
    <lineage>
        <taxon>Bacteria</taxon>
        <taxon>Bacillati</taxon>
        <taxon>Bacillota</taxon>
        <taxon>Clostridia</taxon>
        <taxon>Eubacteriales</taxon>
        <taxon>Heliobacteriaceae</taxon>
        <taxon>Heliophilum</taxon>
    </lineage>
</organism>
<feature type="domain" description="Chalcone/stilbene synthase N-terminal" evidence="6">
    <location>
        <begin position="3"/>
        <end position="202"/>
    </location>
</feature>
<dbReference type="Pfam" id="PF00195">
    <property type="entry name" value="Chal_sti_synt_N"/>
    <property type="match status" value="1"/>
</dbReference>
<dbReference type="PANTHER" id="PTHR11877:SF99">
    <property type="entry name" value="1,3,6,8-TETRAHYDROXYNAPHTHALENE SYNTHASE"/>
    <property type="match status" value="1"/>
</dbReference>
<keyword evidence="2" id="KW-0808">Transferase</keyword>
<dbReference type="Pfam" id="PF02797">
    <property type="entry name" value="Chal_sti_synt_C"/>
    <property type="match status" value="1"/>
</dbReference>
<comment type="caution">
    <text evidence="8">The sequence shown here is derived from an EMBL/GenBank/DDBJ whole genome shotgun (WGS) entry which is preliminary data.</text>
</comment>
<feature type="active site" description="Acyl-thioester intermediate" evidence="4">
    <location>
        <position position="139"/>
    </location>
</feature>
<dbReference type="CDD" id="cd00831">
    <property type="entry name" value="CHS_like"/>
    <property type="match status" value="1"/>
</dbReference>
<proteinExistence type="inferred from homology"/>
<dbReference type="PANTHER" id="PTHR11877">
    <property type="entry name" value="HYDROXYMETHYLGLUTARYL-COA SYNTHASE"/>
    <property type="match status" value="1"/>
</dbReference>
<dbReference type="InterPro" id="IPR001099">
    <property type="entry name" value="Chalcone/stilbene_synt_N"/>
</dbReference>
<evidence type="ECO:0000256" key="4">
    <source>
        <dbReference type="PIRSR" id="PIRSR000451-1"/>
    </source>
</evidence>
<dbReference type="SUPFAM" id="SSF53901">
    <property type="entry name" value="Thiolase-like"/>
    <property type="match status" value="2"/>
</dbReference>
<accession>A0A4R2S159</accession>
<dbReference type="AlphaFoldDB" id="A0A4R2S159"/>
<gene>
    <name evidence="8" type="ORF">EDD73_101103</name>
</gene>
<sequence>MPQILSVGTAVPPYCVDQAMARRFAHSLFASSFADIGRLLTVFEHSQIEERYFCVPTEWFEKPHDVVEKNRLYEEHAVALAATAIETCLAQAGVAVQDVDTLLCVSSTGIATPTIDIHIANKLGMSPHLHRLPLWGLGCAGGVAGIARAAEMARAYPGRYVLLVTVELCGLTFIWDDRSKSNLIATSLFSDGAAAVLIAHEPMRRRGHGRSYGSGTEAIPGHSRSRSLRAGPEIIDCQSTRWPGTGDVMGWQVTEQGLKVVFSRQIPQIVRTKWAPVVKAFIAGEGLGPGDVRRVIAHPGGLRVIEAYEAAMGWSAEDTAASRAVLRHYGNMSSATVLFVLAKALADPPPPGSYGLMTALGPGFCSELALLRW</sequence>
<dbReference type="InterPro" id="IPR011141">
    <property type="entry name" value="Polyketide_synthase_type-III"/>
</dbReference>
<dbReference type="RefSeq" id="WP_131917718.1">
    <property type="nucleotide sequence ID" value="NZ_JAOQNU010000001.1"/>
</dbReference>
<dbReference type="GO" id="GO:0030639">
    <property type="term" value="P:polyketide biosynthetic process"/>
    <property type="evidence" value="ECO:0007669"/>
    <property type="project" value="TreeGrafter"/>
</dbReference>
<feature type="domain" description="Chalcone/stilbene synthase C-terminal" evidence="7">
    <location>
        <begin position="240"/>
        <end position="372"/>
    </location>
</feature>
<reference evidence="8 9" key="1">
    <citation type="submission" date="2019-03" db="EMBL/GenBank/DDBJ databases">
        <title>Genomic Encyclopedia of Type Strains, Phase IV (KMG-IV): sequencing the most valuable type-strain genomes for metagenomic binning, comparative biology and taxonomic classification.</title>
        <authorList>
            <person name="Goeker M."/>
        </authorList>
    </citation>
    <scope>NUCLEOTIDE SEQUENCE [LARGE SCALE GENOMIC DNA]</scope>
    <source>
        <strain evidence="8 9">DSM 11170</strain>
    </source>
</reference>
<name>A0A4R2S159_9FIRM</name>
<comment type="similarity">
    <text evidence="1">Belongs to the thiolase-like superfamily. Chalcone/stilbene synthases family.</text>
</comment>
<dbReference type="Gene3D" id="3.40.47.10">
    <property type="match status" value="2"/>
</dbReference>
<feature type="region of interest" description="Disordered" evidence="5">
    <location>
        <begin position="207"/>
        <end position="226"/>
    </location>
</feature>
<dbReference type="GO" id="GO:0016747">
    <property type="term" value="F:acyltransferase activity, transferring groups other than amino-acyl groups"/>
    <property type="evidence" value="ECO:0007669"/>
    <property type="project" value="InterPro"/>
</dbReference>
<dbReference type="Proteomes" id="UP000294813">
    <property type="component" value="Unassembled WGS sequence"/>
</dbReference>
<keyword evidence="9" id="KW-1185">Reference proteome</keyword>
<evidence type="ECO:0000256" key="1">
    <source>
        <dbReference type="ARBA" id="ARBA00005531"/>
    </source>
</evidence>
<dbReference type="InterPro" id="IPR016039">
    <property type="entry name" value="Thiolase-like"/>
</dbReference>
<evidence type="ECO:0000313" key="9">
    <source>
        <dbReference type="Proteomes" id="UP000294813"/>
    </source>
</evidence>
<evidence type="ECO:0000256" key="3">
    <source>
        <dbReference type="ARBA" id="ARBA00023315"/>
    </source>
</evidence>
<evidence type="ECO:0000256" key="5">
    <source>
        <dbReference type="SAM" id="MobiDB-lite"/>
    </source>
</evidence>
<dbReference type="InterPro" id="IPR012328">
    <property type="entry name" value="Chalcone/stilbene_synt_C"/>
</dbReference>
<evidence type="ECO:0000313" key="8">
    <source>
        <dbReference type="EMBL" id="TCP68937.1"/>
    </source>
</evidence>
<keyword evidence="3" id="KW-0012">Acyltransferase</keyword>
<dbReference type="PIRSF" id="PIRSF000451">
    <property type="entry name" value="PKS_III"/>
    <property type="match status" value="1"/>
</dbReference>
<protein>
    <submittedName>
        <fullName evidence="8">15-methylpalmitoyl-4-hydroxy-2-pyrone synthase</fullName>
    </submittedName>
</protein>
<dbReference type="EMBL" id="SLXT01000001">
    <property type="protein sequence ID" value="TCP68937.1"/>
    <property type="molecule type" value="Genomic_DNA"/>
</dbReference>
<dbReference type="OrthoDB" id="9786288at2"/>
<evidence type="ECO:0000259" key="6">
    <source>
        <dbReference type="Pfam" id="PF00195"/>
    </source>
</evidence>
<evidence type="ECO:0000256" key="2">
    <source>
        <dbReference type="ARBA" id="ARBA00022679"/>
    </source>
</evidence>